<keyword evidence="2" id="KW-1185">Reference proteome</keyword>
<protein>
    <submittedName>
        <fullName evidence="1">Uncharacterized protein</fullName>
    </submittedName>
</protein>
<gene>
    <name evidence="1" type="ORF">NP493_1363g00045</name>
</gene>
<sequence length="106" mass="11568">MFTALGLGYSLLRGWGVHCSGVGVFNALGLDVHCSRVIKRASKSGAMLDIVDCCSMLWRLKMEAYSDGEFAKAVDFLNPVRYKVLRIGGSNAQMSVTGRVDRHKLG</sequence>
<evidence type="ECO:0000313" key="1">
    <source>
        <dbReference type="EMBL" id="KAK2165466.1"/>
    </source>
</evidence>
<dbReference type="AlphaFoldDB" id="A0AAD9K5X9"/>
<accession>A0AAD9K5X9</accession>
<organism evidence="1 2">
    <name type="scientific">Ridgeia piscesae</name>
    <name type="common">Tubeworm</name>
    <dbReference type="NCBI Taxonomy" id="27915"/>
    <lineage>
        <taxon>Eukaryota</taxon>
        <taxon>Metazoa</taxon>
        <taxon>Spiralia</taxon>
        <taxon>Lophotrochozoa</taxon>
        <taxon>Annelida</taxon>
        <taxon>Polychaeta</taxon>
        <taxon>Sedentaria</taxon>
        <taxon>Canalipalpata</taxon>
        <taxon>Sabellida</taxon>
        <taxon>Siboglinidae</taxon>
        <taxon>Ridgeia</taxon>
    </lineage>
</organism>
<proteinExistence type="predicted"/>
<dbReference type="EMBL" id="JAODUO010001363">
    <property type="protein sequence ID" value="KAK2165466.1"/>
    <property type="molecule type" value="Genomic_DNA"/>
</dbReference>
<comment type="caution">
    <text evidence="1">The sequence shown here is derived from an EMBL/GenBank/DDBJ whole genome shotgun (WGS) entry which is preliminary data.</text>
</comment>
<dbReference type="Proteomes" id="UP001209878">
    <property type="component" value="Unassembled WGS sequence"/>
</dbReference>
<reference evidence="1" key="1">
    <citation type="journal article" date="2023" name="Mol. Biol. Evol.">
        <title>Third-Generation Sequencing Reveals the Adaptive Role of the Epigenome in Three Deep-Sea Polychaetes.</title>
        <authorList>
            <person name="Perez M."/>
            <person name="Aroh O."/>
            <person name="Sun Y."/>
            <person name="Lan Y."/>
            <person name="Juniper S.K."/>
            <person name="Young C.R."/>
            <person name="Angers B."/>
            <person name="Qian P.Y."/>
        </authorList>
    </citation>
    <scope>NUCLEOTIDE SEQUENCE</scope>
    <source>
        <strain evidence="1">R07B-5</strain>
    </source>
</reference>
<evidence type="ECO:0000313" key="2">
    <source>
        <dbReference type="Proteomes" id="UP001209878"/>
    </source>
</evidence>
<name>A0AAD9K5X9_RIDPI</name>